<evidence type="ECO:0000256" key="5">
    <source>
        <dbReference type="SAM" id="SignalP"/>
    </source>
</evidence>
<name>A0A9W9P8C6_9EURO</name>
<evidence type="ECO:0000313" key="7">
    <source>
        <dbReference type="Proteomes" id="UP001150941"/>
    </source>
</evidence>
<feature type="signal peptide" evidence="5">
    <location>
        <begin position="1"/>
        <end position="24"/>
    </location>
</feature>
<organism evidence="6 7">
    <name type="scientific">Penicillium chermesinum</name>
    <dbReference type="NCBI Taxonomy" id="63820"/>
    <lineage>
        <taxon>Eukaryota</taxon>
        <taxon>Fungi</taxon>
        <taxon>Dikarya</taxon>
        <taxon>Ascomycota</taxon>
        <taxon>Pezizomycotina</taxon>
        <taxon>Eurotiomycetes</taxon>
        <taxon>Eurotiomycetidae</taxon>
        <taxon>Eurotiales</taxon>
        <taxon>Aspergillaceae</taxon>
        <taxon>Penicillium</taxon>
    </lineage>
</organism>
<evidence type="ECO:0000256" key="4">
    <source>
        <dbReference type="ARBA" id="ARBA00023242"/>
    </source>
</evidence>
<dbReference type="PANTHER" id="PTHR31001:SF90">
    <property type="entry name" value="CENTROMERE DNA-BINDING PROTEIN COMPLEX CBF3 SUBUNIT B"/>
    <property type="match status" value="1"/>
</dbReference>
<protein>
    <recommendedName>
        <fullName evidence="8">Transcription factor domain-containing protein</fullName>
    </recommendedName>
</protein>
<dbReference type="Proteomes" id="UP001150941">
    <property type="component" value="Unassembled WGS sequence"/>
</dbReference>
<gene>
    <name evidence="6" type="ORF">N7468_004318</name>
</gene>
<dbReference type="PANTHER" id="PTHR31001">
    <property type="entry name" value="UNCHARACTERIZED TRANSCRIPTIONAL REGULATORY PROTEIN"/>
    <property type="match status" value="1"/>
</dbReference>
<dbReference type="OrthoDB" id="3014581at2759"/>
<keyword evidence="4" id="KW-0539">Nucleus</keyword>
<comment type="caution">
    <text evidence="6">The sequence shown here is derived from an EMBL/GenBank/DDBJ whole genome shotgun (WGS) entry which is preliminary data.</text>
</comment>
<dbReference type="EMBL" id="JAPQKS010000003">
    <property type="protein sequence ID" value="KAJ5239699.1"/>
    <property type="molecule type" value="Genomic_DNA"/>
</dbReference>
<dbReference type="CDD" id="cd12148">
    <property type="entry name" value="fungal_TF_MHR"/>
    <property type="match status" value="1"/>
</dbReference>
<accession>A0A9W9P8C6</accession>
<proteinExistence type="predicted"/>
<evidence type="ECO:0000256" key="1">
    <source>
        <dbReference type="ARBA" id="ARBA00004123"/>
    </source>
</evidence>
<evidence type="ECO:0008006" key="8">
    <source>
        <dbReference type="Google" id="ProtNLM"/>
    </source>
</evidence>
<evidence type="ECO:0000256" key="3">
    <source>
        <dbReference type="ARBA" id="ARBA00023163"/>
    </source>
</evidence>
<keyword evidence="7" id="KW-1185">Reference proteome</keyword>
<evidence type="ECO:0000256" key="2">
    <source>
        <dbReference type="ARBA" id="ARBA00023015"/>
    </source>
</evidence>
<dbReference type="AlphaFoldDB" id="A0A9W9P8C6"/>
<reference evidence="6" key="2">
    <citation type="journal article" date="2023" name="IMA Fungus">
        <title>Comparative genomic study of the Penicillium genus elucidates a diverse pangenome and 15 lateral gene transfer events.</title>
        <authorList>
            <person name="Petersen C."/>
            <person name="Sorensen T."/>
            <person name="Nielsen M.R."/>
            <person name="Sondergaard T.E."/>
            <person name="Sorensen J.L."/>
            <person name="Fitzpatrick D.A."/>
            <person name="Frisvad J.C."/>
            <person name="Nielsen K.L."/>
        </authorList>
    </citation>
    <scope>NUCLEOTIDE SEQUENCE</scope>
    <source>
        <strain evidence="6">IBT 19713</strain>
    </source>
</reference>
<comment type="subcellular location">
    <subcellularLocation>
        <location evidence="1">Nucleus</location>
    </subcellularLocation>
</comment>
<reference evidence="6" key="1">
    <citation type="submission" date="2022-11" db="EMBL/GenBank/DDBJ databases">
        <authorList>
            <person name="Petersen C."/>
        </authorList>
    </citation>
    <scope>NUCLEOTIDE SEQUENCE</scope>
    <source>
        <strain evidence="6">IBT 19713</strain>
    </source>
</reference>
<evidence type="ECO:0000313" key="6">
    <source>
        <dbReference type="EMBL" id="KAJ5239699.1"/>
    </source>
</evidence>
<keyword evidence="3" id="KW-0804">Transcription</keyword>
<sequence length="468" mass="52564">MLLFAIFAGSALFWTLPLLDLLKATREEAKAAFLAYSRISETILDHPARLITPSTTAIVAAGTLAHLYMNTDGFPVKVHLLRHRCLIMARELQIHRLDTFKAREERRIKGCDMIDVEVCRRAWWSMVASDWLLSFSGGSQEGAYTFQPRQMNVNLPSNTDDEYITTEGVQKEFPLTVPTSMSGFIFRVKGADLCREVIDALPSVPLDVQESSYDTVLKLDSLFQAAFDNLPPYFKLDPESIEQSKQICKEKPFISYQRLQIHFSLHSRLCRLHRPFHIESITNPKYAISHMVIIRSAHKVLELRRAMDDVNIDFKAARFGVVMNHVFSAALILALDVSFNPHASDAQAQKEKVYAAYRTLERSKEESSYLMAGVQKNLQTLMSTFQPVSSTSLEAGRPVSEIAQSLSGALDEGLATAPPSSLVTEGGYLVNDLGQEGWEKLWSEFVAVAPDLDAPQWNSLLDDVEFIL</sequence>
<dbReference type="RefSeq" id="XP_058332618.1">
    <property type="nucleotide sequence ID" value="XM_058473615.1"/>
</dbReference>
<keyword evidence="5" id="KW-0732">Signal</keyword>
<dbReference type="GO" id="GO:0005634">
    <property type="term" value="C:nucleus"/>
    <property type="evidence" value="ECO:0007669"/>
    <property type="project" value="UniProtKB-SubCell"/>
</dbReference>
<dbReference type="GeneID" id="83200918"/>
<keyword evidence="2" id="KW-0805">Transcription regulation</keyword>
<feature type="chain" id="PRO_5040997825" description="Transcription factor domain-containing protein" evidence="5">
    <location>
        <begin position="25"/>
        <end position="468"/>
    </location>
</feature>
<dbReference type="InterPro" id="IPR050613">
    <property type="entry name" value="Sec_Metabolite_Reg"/>
</dbReference>